<dbReference type="AlphaFoldDB" id="A0A1R3JBV9"/>
<dbReference type="Gramene" id="OMO92335">
    <property type="protein sequence ID" value="OMO92335"/>
    <property type="gene ID" value="CCACVL1_06880"/>
</dbReference>
<protein>
    <submittedName>
        <fullName evidence="1">Uncharacterized protein</fullName>
    </submittedName>
</protein>
<dbReference type="EMBL" id="AWWV01008213">
    <property type="protein sequence ID" value="OMO92335.1"/>
    <property type="molecule type" value="Genomic_DNA"/>
</dbReference>
<reference evidence="1 2" key="1">
    <citation type="submission" date="2013-09" db="EMBL/GenBank/DDBJ databases">
        <title>Corchorus capsularis genome sequencing.</title>
        <authorList>
            <person name="Alam M."/>
            <person name="Haque M.S."/>
            <person name="Islam M.S."/>
            <person name="Emdad E.M."/>
            <person name="Islam M.M."/>
            <person name="Ahmed B."/>
            <person name="Halim A."/>
            <person name="Hossen Q.M.M."/>
            <person name="Hossain M.Z."/>
            <person name="Ahmed R."/>
            <person name="Khan M.M."/>
            <person name="Islam R."/>
            <person name="Rashid M.M."/>
            <person name="Khan S.A."/>
            <person name="Rahman M.S."/>
            <person name="Alam M."/>
        </authorList>
    </citation>
    <scope>NUCLEOTIDE SEQUENCE [LARGE SCALE GENOMIC DNA]</scope>
    <source>
        <strain evidence="2">cv. CVL-1</strain>
        <tissue evidence="1">Whole seedling</tissue>
    </source>
</reference>
<gene>
    <name evidence="1" type="ORF">CCACVL1_06880</name>
</gene>
<comment type="caution">
    <text evidence="1">The sequence shown here is derived from an EMBL/GenBank/DDBJ whole genome shotgun (WGS) entry which is preliminary data.</text>
</comment>
<dbReference type="Proteomes" id="UP000188268">
    <property type="component" value="Unassembled WGS sequence"/>
</dbReference>
<organism evidence="1 2">
    <name type="scientific">Corchorus capsularis</name>
    <name type="common">Jute</name>
    <dbReference type="NCBI Taxonomy" id="210143"/>
    <lineage>
        <taxon>Eukaryota</taxon>
        <taxon>Viridiplantae</taxon>
        <taxon>Streptophyta</taxon>
        <taxon>Embryophyta</taxon>
        <taxon>Tracheophyta</taxon>
        <taxon>Spermatophyta</taxon>
        <taxon>Magnoliopsida</taxon>
        <taxon>eudicotyledons</taxon>
        <taxon>Gunneridae</taxon>
        <taxon>Pentapetalae</taxon>
        <taxon>rosids</taxon>
        <taxon>malvids</taxon>
        <taxon>Malvales</taxon>
        <taxon>Malvaceae</taxon>
        <taxon>Grewioideae</taxon>
        <taxon>Apeibeae</taxon>
        <taxon>Corchorus</taxon>
    </lineage>
</organism>
<evidence type="ECO:0000313" key="2">
    <source>
        <dbReference type="Proteomes" id="UP000188268"/>
    </source>
</evidence>
<sequence>AMENVRRSSPPIKRIYYTFKG</sequence>
<evidence type="ECO:0000313" key="1">
    <source>
        <dbReference type="EMBL" id="OMO92335.1"/>
    </source>
</evidence>
<keyword evidence="2" id="KW-1185">Reference proteome</keyword>
<feature type="non-terminal residue" evidence="1">
    <location>
        <position position="1"/>
    </location>
</feature>
<proteinExistence type="predicted"/>
<accession>A0A1R3JBV9</accession>
<name>A0A1R3JBV9_COCAP</name>